<comment type="caution">
    <text evidence="1">The sequence shown here is derived from an EMBL/GenBank/DDBJ whole genome shotgun (WGS) entry which is preliminary data.</text>
</comment>
<dbReference type="EMBL" id="BAAAYN010000062">
    <property type="protein sequence ID" value="GAA3396984.1"/>
    <property type="molecule type" value="Genomic_DNA"/>
</dbReference>
<dbReference type="Proteomes" id="UP001501676">
    <property type="component" value="Unassembled WGS sequence"/>
</dbReference>
<accession>A0ABP6TBD8</accession>
<name>A0ABP6TBD8_9ACTN</name>
<organism evidence="1 2">
    <name type="scientific">Cryptosporangium minutisporangium</name>
    <dbReference type="NCBI Taxonomy" id="113569"/>
    <lineage>
        <taxon>Bacteria</taxon>
        <taxon>Bacillati</taxon>
        <taxon>Actinomycetota</taxon>
        <taxon>Actinomycetes</taxon>
        <taxon>Cryptosporangiales</taxon>
        <taxon>Cryptosporangiaceae</taxon>
        <taxon>Cryptosporangium</taxon>
    </lineage>
</organism>
<keyword evidence="2" id="KW-1185">Reference proteome</keyword>
<reference evidence="2" key="1">
    <citation type="journal article" date="2019" name="Int. J. Syst. Evol. Microbiol.">
        <title>The Global Catalogue of Microorganisms (GCM) 10K type strain sequencing project: providing services to taxonomists for standard genome sequencing and annotation.</title>
        <authorList>
            <consortium name="The Broad Institute Genomics Platform"/>
            <consortium name="The Broad Institute Genome Sequencing Center for Infectious Disease"/>
            <person name="Wu L."/>
            <person name="Ma J."/>
        </authorList>
    </citation>
    <scope>NUCLEOTIDE SEQUENCE [LARGE SCALE GENOMIC DNA]</scope>
    <source>
        <strain evidence="2">JCM 9458</strain>
    </source>
</reference>
<dbReference type="RefSeq" id="WP_345733117.1">
    <property type="nucleotide sequence ID" value="NZ_BAAAYN010000062.1"/>
</dbReference>
<evidence type="ECO:0000313" key="2">
    <source>
        <dbReference type="Proteomes" id="UP001501676"/>
    </source>
</evidence>
<sequence length="126" mass="13830">MARTIVDETLAATLREAVSLQPIAEDALAALSGGADVVGFWARAASRLSGRYWDLLQALPTDTPQRRRAAVLLDYHQQLLRHTMRFACSPHHLADRPELSRRQAGGGFGAPGAELRQLLSELTDDR</sequence>
<gene>
    <name evidence="1" type="ORF">GCM10020369_75560</name>
</gene>
<proteinExistence type="predicted"/>
<protein>
    <submittedName>
        <fullName evidence="1">Uncharacterized protein</fullName>
    </submittedName>
</protein>
<evidence type="ECO:0000313" key="1">
    <source>
        <dbReference type="EMBL" id="GAA3396984.1"/>
    </source>
</evidence>